<sequence length="140" mass="15071">MDGGPQALRVILAGQHLLRDLHEVRITQEEGAVAVGAAHRLHHQVGAVGRVHLLDVPAFEDLQHAGQRDATGRRRRRRGDLPAVVVEDDRFALLHPVSGQFLGGPLASGLLHAFQQQSAGLAPVEAVEATGGQAFQRLRQ</sequence>
<evidence type="ECO:0000313" key="2">
    <source>
        <dbReference type="Proteomes" id="UP000740926"/>
    </source>
</evidence>
<accession>A0A9P7C1Q1</accession>
<dbReference type="EMBL" id="JAANIU010011126">
    <property type="protein sequence ID" value="KAG1531262.1"/>
    <property type="molecule type" value="Genomic_DNA"/>
</dbReference>
<dbReference type="AlphaFoldDB" id="A0A9P7C1Q1"/>
<name>A0A9P7C1Q1_9FUNG</name>
<keyword evidence="2" id="KW-1185">Reference proteome</keyword>
<dbReference type="Proteomes" id="UP000740926">
    <property type="component" value="Unassembled WGS sequence"/>
</dbReference>
<organism evidence="1 2">
    <name type="scientific">Rhizopus delemar</name>
    <dbReference type="NCBI Taxonomy" id="936053"/>
    <lineage>
        <taxon>Eukaryota</taxon>
        <taxon>Fungi</taxon>
        <taxon>Fungi incertae sedis</taxon>
        <taxon>Mucoromycota</taxon>
        <taxon>Mucoromycotina</taxon>
        <taxon>Mucoromycetes</taxon>
        <taxon>Mucorales</taxon>
        <taxon>Mucorineae</taxon>
        <taxon>Rhizopodaceae</taxon>
        <taxon>Rhizopus</taxon>
    </lineage>
</organism>
<gene>
    <name evidence="1" type="ORF">G6F50_016798</name>
</gene>
<proteinExistence type="predicted"/>
<protein>
    <submittedName>
        <fullName evidence="1">Uncharacterized protein</fullName>
    </submittedName>
</protein>
<evidence type="ECO:0000313" key="1">
    <source>
        <dbReference type="EMBL" id="KAG1531262.1"/>
    </source>
</evidence>
<reference evidence="1 2" key="1">
    <citation type="journal article" date="2020" name="Microb. Genom.">
        <title>Genetic diversity of clinical and environmental Mucorales isolates obtained from an investigation of mucormycosis cases among solid organ transplant recipients.</title>
        <authorList>
            <person name="Nguyen M.H."/>
            <person name="Kaul D."/>
            <person name="Muto C."/>
            <person name="Cheng S.J."/>
            <person name="Richter R.A."/>
            <person name="Bruno V.M."/>
            <person name="Liu G."/>
            <person name="Beyhan S."/>
            <person name="Sundermann A.J."/>
            <person name="Mounaud S."/>
            <person name="Pasculle A.W."/>
            <person name="Nierman W.C."/>
            <person name="Driscoll E."/>
            <person name="Cumbie R."/>
            <person name="Clancy C.J."/>
            <person name="Dupont C.L."/>
        </authorList>
    </citation>
    <scope>NUCLEOTIDE SEQUENCE [LARGE SCALE GENOMIC DNA]</scope>
    <source>
        <strain evidence="1 2">GL24</strain>
    </source>
</reference>
<comment type="caution">
    <text evidence="1">The sequence shown here is derived from an EMBL/GenBank/DDBJ whole genome shotgun (WGS) entry which is preliminary data.</text>
</comment>